<protein>
    <recommendedName>
        <fullName evidence="5 10">Homoserine dehydrogenase</fullName>
        <ecNumber evidence="4 10">1.1.1.3</ecNumber>
    </recommendedName>
</protein>
<dbReference type="Gene3D" id="3.40.50.720">
    <property type="entry name" value="NAD(P)-binding Rossmann-like Domain"/>
    <property type="match status" value="1"/>
</dbReference>
<dbReference type="AlphaFoldDB" id="A0A9W7LEH6"/>
<dbReference type="InterPro" id="IPR019811">
    <property type="entry name" value="HDH_CS"/>
</dbReference>
<feature type="domain" description="Aspartate/homoserine dehydrogenase NAD-binding" evidence="14">
    <location>
        <begin position="61"/>
        <end position="169"/>
    </location>
</feature>
<evidence type="ECO:0000256" key="10">
    <source>
        <dbReference type="RuleBase" id="RU000579"/>
    </source>
</evidence>
<evidence type="ECO:0000256" key="7">
    <source>
        <dbReference type="ARBA" id="ARBA00022697"/>
    </source>
</evidence>
<keyword evidence="8 10" id="KW-0560">Oxidoreductase</keyword>
<evidence type="ECO:0000256" key="2">
    <source>
        <dbReference type="ARBA" id="ARBA00005062"/>
    </source>
</evidence>
<evidence type="ECO:0000256" key="4">
    <source>
        <dbReference type="ARBA" id="ARBA00013213"/>
    </source>
</evidence>
<dbReference type="PROSITE" id="PS01042">
    <property type="entry name" value="HOMOSER_DHGENASE"/>
    <property type="match status" value="1"/>
</dbReference>
<evidence type="ECO:0000256" key="8">
    <source>
        <dbReference type="ARBA" id="ARBA00023002"/>
    </source>
</evidence>
<comment type="pathway">
    <text evidence="1 10">Amino-acid biosynthesis; L-threonine biosynthesis; L-threonine from L-aspartate: step 3/5.</text>
</comment>
<dbReference type="SUPFAM" id="SSF51735">
    <property type="entry name" value="NAD(P)-binding Rossmann-fold domains"/>
    <property type="match status" value="1"/>
</dbReference>
<feature type="signal peptide" evidence="12">
    <location>
        <begin position="1"/>
        <end position="21"/>
    </location>
</feature>
<evidence type="ECO:0000313" key="15">
    <source>
        <dbReference type="EMBL" id="GMI46677.1"/>
    </source>
</evidence>
<dbReference type="EMBL" id="BRYA01000310">
    <property type="protein sequence ID" value="GMI46677.1"/>
    <property type="molecule type" value="Genomic_DNA"/>
</dbReference>
<evidence type="ECO:0000256" key="3">
    <source>
        <dbReference type="ARBA" id="ARBA00006753"/>
    </source>
</evidence>
<name>A0A9W7LEH6_9STRA</name>
<keyword evidence="10" id="KW-0521">NADP</keyword>
<dbReference type="PANTHER" id="PTHR43331:SF1">
    <property type="entry name" value="HOMOSERINE DEHYDROGENASE"/>
    <property type="match status" value="1"/>
</dbReference>
<evidence type="ECO:0000256" key="5">
    <source>
        <dbReference type="ARBA" id="ARBA00013376"/>
    </source>
</evidence>
<dbReference type="GO" id="GO:0009088">
    <property type="term" value="P:threonine biosynthetic process"/>
    <property type="evidence" value="ECO:0007669"/>
    <property type="project" value="UniProtKB-KW"/>
</dbReference>
<feature type="domain" description="Homoserine dehydrogenase catalytic" evidence="13">
    <location>
        <begin position="199"/>
        <end position="378"/>
    </location>
</feature>
<keyword evidence="9 10" id="KW-0486">Methionine biosynthesis</keyword>
<dbReference type="Gene3D" id="3.30.70.260">
    <property type="match status" value="1"/>
</dbReference>
<accession>A0A9W7LEH6</accession>
<comment type="pathway">
    <text evidence="2 10">Amino-acid biosynthesis; L-methionine biosynthesis via de novo pathway; L-homoserine from L-aspartate: step 3/3.</text>
</comment>
<feature type="chain" id="PRO_5040738950" description="Homoserine dehydrogenase" evidence="12">
    <location>
        <begin position="22"/>
        <end position="495"/>
    </location>
</feature>
<dbReference type="GO" id="GO:0004412">
    <property type="term" value="F:homoserine dehydrogenase activity"/>
    <property type="evidence" value="ECO:0007669"/>
    <property type="project" value="UniProtKB-EC"/>
</dbReference>
<comment type="catalytic activity">
    <reaction evidence="10">
        <text>L-homoserine + NADP(+) = L-aspartate 4-semialdehyde + NADPH + H(+)</text>
        <dbReference type="Rhea" id="RHEA:15761"/>
        <dbReference type="ChEBI" id="CHEBI:15378"/>
        <dbReference type="ChEBI" id="CHEBI:57476"/>
        <dbReference type="ChEBI" id="CHEBI:57783"/>
        <dbReference type="ChEBI" id="CHEBI:58349"/>
        <dbReference type="ChEBI" id="CHEBI:537519"/>
        <dbReference type="EC" id="1.1.1.3"/>
    </reaction>
</comment>
<dbReference type="Pfam" id="PF03447">
    <property type="entry name" value="NAD_binding_3"/>
    <property type="match status" value="1"/>
</dbReference>
<dbReference type="InterPro" id="IPR036291">
    <property type="entry name" value="NAD(P)-bd_dom_sf"/>
</dbReference>
<evidence type="ECO:0000256" key="9">
    <source>
        <dbReference type="ARBA" id="ARBA00023167"/>
    </source>
</evidence>
<evidence type="ECO:0000256" key="11">
    <source>
        <dbReference type="RuleBase" id="RU004171"/>
    </source>
</evidence>
<dbReference type="NCBIfam" id="NF004976">
    <property type="entry name" value="PRK06349.1"/>
    <property type="match status" value="1"/>
</dbReference>
<keyword evidence="16" id="KW-1185">Reference proteome</keyword>
<dbReference type="InterPro" id="IPR001342">
    <property type="entry name" value="HDH_cat"/>
</dbReference>
<dbReference type="SUPFAM" id="SSF55347">
    <property type="entry name" value="Glyceraldehyde-3-phosphate dehydrogenase-like, C-terminal domain"/>
    <property type="match status" value="1"/>
</dbReference>
<organism evidence="15 16">
    <name type="scientific">Triparma columacea</name>
    <dbReference type="NCBI Taxonomy" id="722753"/>
    <lineage>
        <taxon>Eukaryota</taxon>
        <taxon>Sar</taxon>
        <taxon>Stramenopiles</taxon>
        <taxon>Ochrophyta</taxon>
        <taxon>Bolidophyceae</taxon>
        <taxon>Parmales</taxon>
        <taxon>Triparmaceae</taxon>
        <taxon>Triparma</taxon>
    </lineage>
</organism>
<dbReference type="PANTHER" id="PTHR43331">
    <property type="entry name" value="HOMOSERINE DEHYDROGENASE"/>
    <property type="match status" value="1"/>
</dbReference>
<dbReference type="EC" id="1.1.1.3" evidence="4 10"/>
<evidence type="ECO:0000256" key="1">
    <source>
        <dbReference type="ARBA" id="ARBA00005056"/>
    </source>
</evidence>
<dbReference type="GO" id="GO:0050661">
    <property type="term" value="F:NADP binding"/>
    <property type="evidence" value="ECO:0007669"/>
    <property type="project" value="InterPro"/>
</dbReference>
<dbReference type="InterPro" id="IPR005106">
    <property type="entry name" value="Asp/hSer_DH_NAD-bd"/>
</dbReference>
<dbReference type="OrthoDB" id="67851at2759"/>
<dbReference type="Proteomes" id="UP001165065">
    <property type="component" value="Unassembled WGS sequence"/>
</dbReference>
<dbReference type="Gene3D" id="3.30.360.10">
    <property type="entry name" value="Dihydrodipicolinate Reductase, domain 2"/>
    <property type="match status" value="1"/>
</dbReference>
<evidence type="ECO:0000256" key="12">
    <source>
        <dbReference type="SAM" id="SignalP"/>
    </source>
</evidence>
<proteinExistence type="inferred from homology"/>
<reference evidence="16" key="1">
    <citation type="journal article" date="2023" name="Commun. Biol.">
        <title>Genome analysis of Parmales, the sister group of diatoms, reveals the evolutionary specialization of diatoms from phago-mixotrophs to photoautotrophs.</title>
        <authorList>
            <person name="Ban H."/>
            <person name="Sato S."/>
            <person name="Yoshikawa S."/>
            <person name="Yamada K."/>
            <person name="Nakamura Y."/>
            <person name="Ichinomiya M."/>
            <person name="Sato N."/>
            <person name="Blanc-Mathieu R."/>
            <person name="Endo H."/>
            <person name="Kuwata A."/>
            <person name="Ogata H."/>
        </authorList>
    </citation>
    <scope>NUCLEOTIDE SEQUENCE [LARGE SCALE GENOMIC DNA]</scope>
</reference>
<dbReference type="FunFam" id="3.30.360.10:FF:000005">
    <property type="entry name" value="Homoserine dehydrogenase"/>
    <property type="match status" value="1"/>
</dbReference>
<dbReference type="GO" id="GO:0009086">
    <property type="term" value="P:methionine biosynthetic process"/>
    <property type="evidence" value="ECO:0007669"/>
    <property type="project" value="UniProtKB-KW"/>
</dbReference>
<dbReference type="Pfam" id="PF00742">
    <property type="entry name" value="Homoserine_dh"/>
    <property type="match status" value="1"/>
</dbReference>
<comment type="similarity">
    <text evidence="3 11">Belongs to the homoserine dehydrogenase family.</text>
</comment>
<gene>
    <name evidence="15" type="ORF">TrCOL_g1627</name>
</gene>
<evidence type="ECO:0000256" key="6">
    <source>
        <dbReference type="ARBA" id="ARBA00022605"/>
    </source>
</evidence>
<keyword evidence="6 10" id="KW-0028">Amino-acid biosynthesis</keyword>
<comment type="caution">
    <text evidence="15">The sequence shown here is derived from an EMBL/GenBank/DDBJ whole genome shotgun (WGS) entry which is preliminary data.</text>
</comment>
<evidence type="ECO:0000313" key="16">
    <source>
        <dbReference type="Proteomes" id="UP001165065"/>
    </source>
</evidence>
<keyword evidence="7 10" id="KW-0791">Threonine biosynthesis</keyword>
<sequence length="495" mass="52889">MKLSIFTSALTLALFAPFTAGFGLQHPRKVLPNPTRPTHYSTSLRAPKTSLSATTSIGIIGGGTVGGGIISILTSRSSLFTTLTGSEIKVSRLAVRDLSKSRDFTTPQGCVVTDDLNDVINDPEIDTVVEVMGGTTLAKDAVFAALKNGKNVVTANKAMIAAYLPDLESLLSELAESAKTSTKPPPTLRYEAAVCGGIPIISSMKGDYVGDEVEMITGIINGCTNYMLTNMDKEGLSYDESLKGASDLGYAEADPTLDVGGFDARSKLKILMRLAFGISVPESSISCEGITELTKEDFEYAAMLGGTVKLLAVAKRVSDTKIAAFVSPAYVGNDDVLASIAGATNAVEVVSKNLGSTTYSGQGAGRYPTANSCINDIVRTARGDRDTMPFNAPAGVGDEKEAAFVEDFKSKFYIRLRYKDQNGITKDCGSLCEKHGIGIYSILQNPIKNRNDAAFVITTDRVELSRVEAFVREVEGKEWTLGETFFMPILRDEAF</sequence>
<evidence type="ECO:0000259" key="14">
    <source>
        <dbReference type="Pfam" id="PF03447"/>
    </source>
</evidence>
<evidence type="ECO:0000259" key="13">
    <source>
        <dbReference type="Pfam" id="PF00742"/>
    </source>
</evidence>
<keyword evidence="12" id="KW-0732">Signal</keyword>